<proteinExistence type="predicted"/>
<dbReference type="AlphaFoldDB" id="A0A1T4P3T3"/>
<dbReference type="EMBL" id="FUWY01000005">
    <property type="protein sequence ID" value="SJZ86205.1"/>
    <property type="molecule type" value="Genomic_DNA"/>
</dbReference>
<dbReference type="InterPro" id="IPR036390">
    <property type="entry name" value="WH_DNA-bd_sf"/>
</dbReference>
<evidence type="ECO:0000259" key="4">
    <source>
        <dbReference type="PROSITE" id="PS50949"/>
    </source>
</evidence>
<evidence type="ECO:0000313" key="6">
    <source>
        <dbReference type="Proteomes" id="UP000243297"/>
    </source>
</evidence>
<dbReference type="InterPro" id="IPR036388">
    <property type="entry name" value="WH-like_DNA-bd_sf"/>
</dbReference>
<evidence type="ECO:0000256" key="2">
    <source>
        <dbReference type="ARBA" id="ARBA00023125"/>
    </source>
</evidence>
<dbReference type="Pfam" id="PF00392">
    <property type="entry name" value="GntR"/>
    <property type="match status" value="1"/>
</dbReference>
<dbReference type="STRING" id="118967.SAMN02745191_1875"/>
<keyword evidence="6" id="KW-1185">Reference proteome</keyword>
<dbReference type="SMART" id="SM00345">
    <property type="entry name" value="HTH_GNTR"/>
    <property type="match status" value="1"/>
</dbReference>
<keyword evidence="2" id="KW-0238">DNA-binding</keyword>
<dbReference type="Gene3D" id="1.10.10.10">
    <property type="entry name" value="Winged helix-like DNA-binding domain superfamily/Winged helix DNA-binding domain"/>
    <property type="match status" value="1"/>
</dbReference>
<evidence type="ECO:0000256" key="3">
    <source>
        <dbReference type="ARBA" id="ARBA00023163"/>
    </source>
</evidence>
<dbReference type="RefSeq" id="WP_078712280.1">
    <property type="nucleotide sequence ID" value="NZ_FUWY01000005.1"/>
</dbReference>
<dbReference type="GO" id="GO:0003700">
    <property type="term" value="F:DNA-binding transcription factor activity"/>
    <property type="evidence" value="ECO:0007669"/>
    <property type="project" value="InterPro"/>
</dbReference>
<dbReference type="PROSITE" id="PS50949">
    <property type="entry name" value="HTH_GNTR"/>
    <property type="match status" value="1"/>
</dbReference>
<accession>A0A1T4P3T3</accession>
<evidence type="ECO:0000313" key="5">
    <source>
        <dbReference type="EMBL" id="SJZ86205.1"/>
    </source>
</evidence>
<dbReference type="CDD" id="cd07377">
    <property type="entry name" value="WHTH_GntR"/>
    <property type="match status" value="1"/>
</dbReference>
<keyword evidence="3" id="KW-0804">Transcription</keyword>
<gene>
    <name evidence="5" type="ORF">SAMN02745191_1875</name>
</gene>
<evidence type="ECO:0000256" key="1">
    <source>
        <dbReference type="ARBA" id="ARBA00023015"/>
    </source>
</evidence>
<organism evidence="5 6">
    <name type="scientific">Anaerorhabdus furcosa</name>
    <dbReference type="NCBI Taxonomy" id="118967"/>
    <lineage>
        <taxon>Bacteria</taxon>
        <taxon>Bacillati</taxon>
        <taxon>Bacillota</taxon>
        <taxon>Erysipelotrichia</taxon>
        <taxon>Erysipelotrichales</taxon>
        <taxon>Erysipelotrichaceae</taxon>
        <taxon>Anaerorhabdus</taxon>
    </lineage>
</organism>
<dbReference type="OrthoDB" id="362473at2"/>
<keyword evidence="1" id="KW-0805">Transcription regulation</keyword>
<dbReference type="PANTHER" id="PTHR38445">
    <property type="entry name" value="HTH-TYPE TRANSCRIPTIONAL REPRESSOR YTRA"/>
    <property type="match status" value="1"/>
</dbReference>
<protein>
    <submittedName>
        <fullName evidence="5">GntR family transcriptional regulator</fullName>
    </submittedName>
</protein>
<feature type="domain" description="HTH gntR-type" evidence="4">
    <location>
        <begin position="11"/>
        <end position="79"/>
    </location>
</feature>
<dbReference type="InterPro" id="IPR000524">
    <property type="entry name" value="Tscrpt_reg_HTH_GntR"/>
</dbReference>
<dbReference type="Proteomes" id="UP000243297">
    <property type="component" value="Unassembled WGS sequence"/>
</dbReference>
<reference evidence="6" key="1">
    <citation type="submission" date="2017-02" db="EMBL/GenBank/DDBJ databases">
        <authorList>
            <person name="Varghese N."/>
            <person name="Submissions S."/>
        </authorList>
    </citation>
    <scope>NUCLEOTIDE SEQUENCE [LARGE SCALE GENOMIC DNA]</scope>
    <source>
        <strain evidence="6">ATCC 25662</strain>
    </source>
</reference>
<dbReference type="GO" id="GO:0003677">
    <property type="term" value="F:DNA binding"/>
    <property type="evidence" value="ECO:0007669"/>
    <property type="project" value="UniProtKB-KW"/>
</dbReference>
<name>A0A1T4P3T3_9FIRM</name>
<sequence>MQIHLYKEDKDPFYLQIVKQIKLQILDHTLSAGDGLPSMRMLASDLRISVITTKRAYEELEKEGFIVTVLGKGTFVTDKTVNAISDEHLREFNKAVDEVLNHGKALQYSFDEIVEKLKERGK</sequence>
<dbReference type="SUPFAM" id="SSF46785">
    <property type="entry name" value="Winged helix' DNA-binding domain"/>
    <property type="match status" value="1"/>
</dbReference>
<dbReference type="PANTHER" id="PTHR38445:SF7">
    <property type="entry name" value="GNTR-FAMILY TRANSCRIPTIONAL REGULATOR"/>
    <property type="match status" value="1"/>
</dbReference>